<dbReference type="Proteomes" id="UP000050863">
    <property type="component" value="Unassembled WGS sequence"/>
</dbReference>
<proteinExistence type="predicted"/>
<dbReference type="STRING" id="280332.CQ12_09140"/>
<reference evidence="1 2" key="1">
    <citation type="submission" date="2014-03" db="EMBL/GenBank/DDBJ databases">
        <title>Bradyrhizobium valentinum sp. nov., isolated from effective nodules of Lupinus mariae-josephae, a lupine endemic of basic-lime soils in Eastern Spain.</title>
        <authorList>
            <person name="Duran D."/>
            <person name="Rey L."/>
            <person name="Navarro A."/>
            <person name="Busquets A."/>
            <person name="Imperial J."/>
            <person name="Ruiz-Argueso T."/>
        </authorList>
    </citation>
    <scope>NUCLEOTIDE SEQUENCE [LARGE SCALE GENOMIC DNA]</scope>
    <source>
        <strain evidence="1 2">PAC68</strain>
    </source>
</reference>
<comment type="caution">
    <text evidence="1">The sequence shown here is derived from an EMBL/GenBank/DDBJ whole genome shotgun (WGS) entry which is preliminary data.</text>
</comment>
<dbReference type="EMBL" id="LLXZ01000197">
    <property type="protein sequence ID" value="KRQ96607.1"/>
    <property type="molecule type" value="Genomic_DNA"/>
</dbReference>
<name>A0A0R3KV30_9BRAD</name>
<sequence>MGARGRSRATTDNHFRSALQSILQAELARGNRIRSAGPWPPTCRLLVLLDRPFRRRYALAPGVGFENLNDPHYWKAEYRAEVEPGVWECLACGF</sequence>
<evidence type="ECO:0000313" key="2">
    <source>
        <dbReference type="Proteomes" id="UP000050863"/>
    </source>
</evidence>
<gene>
    <name evidence="1" type="ORF">CQ12_09140</name>
</gene>
<accession>A0A0R3KV30</accession>
<dbReference type="AlphaFoldDB" id="A0A0R3KV30"/>
<evidence type="ECO:0000313" key="1">
    <source>
        <dbReference type="EMBL" id="KRQ96607.1"/>
    </source>
</evidence>
<keyword evidence="2" id="KW-1185">Reference proteome</keyword>
<protein>
    <submittedName>
        <fullName evidence="1">Uncharacterized protein</fullName>
    </submittedName>
</protein>
<organism evidence="1 2">
    <name type="scientific">Bradyrhizobium jicamae</name>
    <dbReference type="NCBI Taxonomy" id="280332"/>
    <lineage>
        <taxon>Bacteria</taxon>
        <taxon>Pseudomonadati</taxon>
        <taxon>Pseudomonadota</taxon>
        <taxon>Alphaproteobacteria</taxon>
        <taxon>Hyphomicrobiales</taxon>
        <taxon>Nitrobacteraceae</taxon>
        <taxon>Bradyrhizobium</taxon>
    </lineage>
</organism>